<proteinExistence type="predicted"/>
<evidence type="ECO:0000256" key="2">
    <source>
        <dbReference type="SAM" id="MobiDB-lite"/>
    </source>
</evidence>
<feature type="region of interest" description="Disordered" evidence="2">
    <location>
        <begin position="154"/>
        <end position="178"/>
    </location>
</feature>
<protein>
    <recommendedName>
        <fullName evidence="3">Yeast cell wall synthesis Kre9/Knh1-like N-terminal domain-containing protein</fullName>
    </recommendedName>
</protein>
<dbReference type="Pfam" id="PF10342">
    <property type="entry name" value="Kre9_KNH"/>
    <property type="match status" value="1"/>
</dbReference>
<dbReference type="InterPro" id="IPR018466">
    <property type="entry name" value="Kre9/Knh1-like_N"/>
</dbReference>
<accession>A0A0D0D796</accession>
<dbReference type="AlphaFoldDB" id="A0A0D0D796"/>
<dbReference type="InParanoid" id="A0A0D0D796"/>
<reference evidence="4 5" key="1">
    <citation type="submission" date="2014-04" db="EMBL/GenBank/DDBJ databases">
        <authorList>
            <consortium name="DOE Joint Genome Institute"/>
            <person name="Kuo A."/>
            <person name="Kohler A."/>
            <person name="Jargeat P."/>
            <person name="Nagy L.G."/>
            <person name="Floudas D."/>
            <person name="Copeland A."/>
            <person name="Barry K.W."/>
            <person name="Cichocki N."/>
            <person name="Veneault-Fourrey C."/>
            <person name="LaButti K."/>
            <person name="Lindquist E.A."/>
            <person name="Lipzen A."/>
            <person name="Lundell T."/>
            <person name="Morin E."/>
            <person name="Murat C."/>
            <person name="Sun H."/>
            <person name="Tunlid A."/>
            <person name="Henrissat B."/>
            <person name="Grigoriev I.V."/>
            <person name="Hibbett D.S."/>
            <person name="Martin F."/>
            <person name="Nordberg H.P."/>
            <person name="Cantor M.N."/>
            <person name="Hua S.X."/>
        </authorList>
    </citation>
    <scope>NUCLEOTIDE SEQUENCE [LARGE SCALE GENOMIC DNA]</scope>
    <source>
        <strain evidence="4 5">Ve08.2h10</strain>
    </source>
</reference>
<dbReference type="Proteomes" id="UP000054538">
    <property type="component" value="Unassembled WGS sequence"/>
</dbReference>
<name>A0A0D0D796_9AGAM</name>
<feature type="compositionally biased region" description="Polar residues" evidence="2">
    <location>
        <begin position="106"/>
        <end position="122"/>
    </location>
</feature>
<keyword evidence="5" id="KW-1185">Reference proteome</keyword>
<keyword evidence="1" id="KW-0732">Signal</keyword>
<evidence type="ECO:0000259" key="3">
    <source>
        <dbReference type="Pfam" id="PF10342"/>
    </source>
</evidence>
<feature type="domain" description="Yeast cell wall synthesis Kre9/Knh1-like N-terminal" evidence="3">
    <location>
        <begin position="11"/>
        <end position="104"/>
    </location>
</feature>
<feature type="region of interest" description="Disordered" evidence="2">
    <location>
        <begin position="106"/>
        <end position="125"/>
    </location>
</feature>
<dbReference type="PANTHER" id="PTHR40633">
    <property type="entry name" value="MATRIX PROTEIN, PUTATIVE (AFU_ORTHOLOGUE AFUA_8G05410)-RELATED"/>
    <property type="match status" value="1"/>
</dbReference>
<evidence type="ECO:0000313" key="5">
    <source>
        <dbReference type="Proteomes" id="UP000054538"/>
    </source>
</evidence>
<dbReference type="InterPro" id="IPR052982">
    <property type="entry name" value="SRP1/TIP1-like"/>
</dbReference>
<dbReference type="HOGENOM" id="CLU_078127_0_0_1"/>
<evidence type="ECO:0000256" key="1">
    <source>
        <dbReference type="ARBA" id="ARBA00022729"/>
    </source>
</evidence>
<dbReference type="STRING" id="930991.A0A0D0D796"/>
<gene>
    <name evidence="4" type="ORF">PAXRUDRAFT_152858</name>
</gene>
<evidence type="ECO:0000313" key="4">
    <source>
        <dbReference type="EMBL" id="KIK84663.1"/>
    </source>
</evidence>
<sequence>MNARADPNPTNPGPGDVFIQGQPCTIAWDADSTGLWRNMTIELMTGDNFNMVDLTTVGTVDGTDPTKNTFSYTCPQVSPHSPIYFYQFTSSGSTGKTWTGRFTITDTPTNIVPPTESTQPDGSNIPWGTGSLIVGGSSILPQSTLSAISTALVGPPVSSTPSSSPASISASGSGAGSSSTPSVVVVTATATPSTASGQGTNGAMAMVSVSNLLWQTALALGVSAVGFTVMF</sequence>
<dbReference type="OrthoDB" id="2432613at2759"/>
<organism evidence="4 5">
    <name type="scientific">Paxillus rubicundulus Ve08.2h10</name>
    <dbReference type="NCBI Taxonomy" id="930991"/>
    <lineage>
        <taxon>Eukaryota</taxon>
        <taxon>Fungi</taxon>
        <taxon>Dikarya</taxon>
        <taxon>Basidiomycota</taxon>
        <taxon>Agaricomycotina</taxon>
        <taxon>Agaricomycetes</taxon>
        <taxon>Agaricomycetidae</taxon>
        <taxon>Boletales</taxon>
        <taxon>Paxilineae</taxon>
        <taxon>Paxillaceae</taxon>
        <taxon>Paxillus</taxon>
    </lineage>
</organism>
<dbReference type="PANTHER" id="PTHR40633:SF1">
    <property type="entry name" value="GPI ANCHORED SERINE-THREONINE RICH PROTEIN (AFU_ORTHOLOGUE AFUA_1G03630)"/>
    <property type="match status" value="1"/>
</dbReference>
<reference evidence="5" key="2">
    <citation type="submission" date="2015-01" db="EMBL/GenBank/DDBJ databases">
        <title>Evolutionary Origins and Diversification of the Mycorrhizal Mutualists.</title>
        <authorList>
            <consortium name="DOE Joint Genome Institute"/>
            <consortium name="Mycorrhizal Genomics Consortium"/>
            <person name="Kohler A."/>
            <person name="Kuo A."/>
            <person name="Nagy L.G."/>
            <person name="Floudas D."/>
            <person name="Copeland A."/>
            <person name="Barry K.W."/>
            <person name="Cichocki N."/>
            <person name="Veneault-Fourrey C."/>
            <person name="LaButti K."/>
            <person name="Lindquist E.A."/>
            <person name="Lipzen A."/>
            <person name="Lundell T."/>
            <person name="Morin E."/>
            <person name="Murat C."/>
            <person name="Riley R."/>
            <person name="Ohm R."/>
            <person name="Sun H."/>
            <person name="Tunlid A."/>
            <person name="Henrissat B."/>
            <person name="Grigoriev I.V."/>
            <person name="Hibbett D.S."/>
            <person name="Martin F."/>
        </authorList>
    </citation>
    <scope>NUCLEOTIDE SEQUENCE [LARGE SCALE GENOMIC DNA]</scope>
    <source>
        <strain evidence="5">Ve08.2h10</strain>
    </source>
</reference>
<dbReference type="EMBL" id="KN825574">
    <property type="protein sequence ID" value="KIK84663.1"/>
    <property type="molecule type" value="Genomic_DNA"/>
</dbReference>